<name>A0A1H3Y9E2_ALKAM</name>
<dbReference type="GO" id="GO:0015697">
    <property type="term" value="P:quaternary ammonium group transport"/>
    <property type="evidence" value="ECO:0007669"/>
    <property type="project" value="UniProtKB-ARBA"/>
</dbReference>
<keyword evidence="5 10" id="KW-0067">ATP-binding</keyword>
<dbReference type="InterPro" id="IPR003439">
    <property type="entry name" value="ABC_transporter-like_ATP-bd"/>
</dbReference>
<dbReference type="InterPro" id="IPR008995">
    <property type="entry name" value="Mo/tungstate-bd_C_term_dom"/>
</dbReference>
<dbReference type="OrthoDB" id="9802264at2"/>
<keyword evidence="4" id="KW-0547">Nucleotide-binding</keyword>
<keyword evidence="7" id="KW-0406">Ion transport</keyword>
<evidence type="ECO:0000313" key="10">
    <source>
        <dbReference type="EMBL" id="SEA08245.1"/>
    </source>
</evidence>
<proteinExistence type="predicted"/>
<protein>
    <submittedName>
        <fullName evidence="10">Iron(III) transport system ATP-binding protein</fullName>
    </submittedName>
</protein>
<dbReference type="InterPro" id="IPR003593">
    <property type="entry name" value="AAA+_ATPase"/>
</dbReference>
<evidence type="ECO:0000256" key="8">
    <source>
        <dbReference type="ARBA" id="ARBA00023136"/>
    </source>
</evidence>
<evidence type="ECO:0000256" key="3">
    <source>
        <dbReference type="ARBA" id="ARBA00022496"/>
    </source>
</evidence>
<keyword evidence="3" id="KW-0410">Iron transport</keyword>
<evidence type="ECO:0000256" key="2">
    <source>
        <dbReference type="ARBA" id="ARBA00022475"/>
    </source>
</evidence>
<dbReference type="InterPro" id="IPR015853">
    <property type="entry name" value="ABC_transpr_FbpC"/>
</dbReference>
<sequence>MLVLEQLAVAYGPHTVVKDINLSLSKGQIGCLVGPSGCGKTTLLRAIAGFEPVASGKISLAQGVVSAPGVQCPPEQRQLGMVFQDFALFPHLTVAQNIGFGLKHLSRSASQLRIRELLQLVGLPDLAGRYIHQLSGGQQQRIALARAIAPKPEVLLLDEPFSSLDADLRESLARDIRQILKHEQMTAVMVTHDQFEAFTMADLIGVMEHGRMQQWATPYELYHKPVNRFVADFIGRGVLLAGQMLDTQQVKTSFGIFRQSYQPGLQQGDLVDVLIRPDDIVHDDDSGVTAKVLEKSFRGSHILYSLELQSGDQVYCLALSHHNHAVGEMIGIRLDLDHMVVYPRLASASQAMAQ</sequence>
<keyword evidence="11" id="KW-1185">Reference proteome</keyword>
<evidence type="ECO:0000256" key="7">
    <source>
        <dbReference type="ARBA" id="ARBA00023065"/>
    </source>
</evidence>
<accession>A0A1H3Y9E2</accession>
<keyword evidence="2" id="KW-1003">Cell membrane</keyword>
<dbReference type="CDD" id="cd03259">
    <property type="entry name" value="ABC_Carb_Solutes_like"/>
    <property type="match status" value="1"/>
</dbReference>
<evidence type="ECO:0000256" key="6">
    <source>
        <dbReference type="ARBA" id="ARBA00023004"/>
    </source>
</evidence>
<evidence type="ECO:0000256" key="5">
    <source>
        <dbReference type="ARBA" id="ARBA00022840"/>
    </source>
</evidence>
<feature type="domain" description="ABC transporter" evidence="9">
    <location>
        <begin position="2"/>
        <end position="234"/>
    </location>
</feature>
<dbReference type="Pfam" id="PF08402">
    <property type="entry name" value="TOBE_2"/>
    <property type="match status" value="1"/>
</dbReference>
<dbReference type="SUPFAM" id="SSF50331">
    <property type="entry name" value="MOP-like"/>
    <property type="match status" value="1"/>
</dbReference>
<dbReference type="Gene3D" id="2.40.50.100">
    <property type="match status" value="1"/>
</dbReference>
<evidence type="ECO:0000256" key="1">
    <source>
        <dbReference type="ARBA" id="ARBA00022448"/>
    </source>
</evidence>
<keyword evidence="6" id="KW-0408">Iron</keyword>
<gene>
    <name evidence="10" type="ORF">SAMN04488051_101594</name>
</gene>
<dbReference type="Pfam" id="PF00005">
    <property type="entry name" value="ABC_tran"/>
    <property type="match status" value="1"/>
</dbReference>
<evidence type="ECO:0000259" key="9">
    <source>
        <dbReference type="PROSITE" id="PS50893"/>
    </source>
</evidence>
<dbReference type="GO" id="GO:0016887">
    <property type="term" value="F:ATP hydrolysis activity"/>
    <property type="evidence" value="ECO:0007669"/>
    <property type="project" value="InterPro"/>
</dbReference>
<dbReference type="InterPro" id="IPR013611">
    <property type="entry name" value="Transp-assoc_OB_typ2"/>
</dbReference>
<dbReference type="FunFam" id="3.40.50.300:FF:000425">
    <property type="entry name" value="Probable ABC transporter, ATP-binding subunit"/>
    <property type="match status" value="1"/>
</dbReference>
<keyword evidence="8" id="KW-0472">Membrane</keyword>
<dbReference type="PANTHER" id="PTHR42781">
    <property type="entry name" value="SPERMIDINE/PUTRESCINE IMPORT ATP-BINDING PROTEIN POTA"/>
    <property type="match status" value="1"/>
</dbReference>
<evidence type="ECO:0000313" key="11">
    <source>
        <dbReference type="Proteomes" id="UP000198773"/>
    </source>
</evidence>
<keyword evidence="1" id="KW-0813">Transport</keyword>
<dbReference type="PANTHER" id="PTHR42781:SF4">
    <property type="entry name" value="SPERMIDINE_PUTRESCINE IMPORT ATP-BINDING PROTEIN POTA"/>
    <property type="match status" value="1"/>
</dbReference>
<dbReference type="GO" id="GO:0015408">
    <property type="term" value="F:ABC-type ferric iron transporter activity"/>
    <property type="evidence" value="ECO:0007669"/>
    <property type="project" value="InterPro"/>
</dbReference>
<reference evidence="10 11" key="1">
    <citation type="submission" date="2016-10" db="EMBL/GenBank/DDBJ databases">
        <authorList>
            <person name="de Groot N.N."/>
        </authorList>
    </citation>
    <scope>NUCLEOTIDE SEQUENCE [LARGE SCALE GENOMIC DNA]</scope>
    <source>
        <strain evidence="10 11">CGMCC 1.3430</strain>
    </source>
</reference>
<dbReference type="SMART" id="SM00382">
    <property type="entry name" value="AAA"/>
    <property type="match status" value="1"/>
</dbReference>
<dbReference type="RefSeq" id="WP_091339177.1">
    <property type="nucleotide sequence ID" value="NZ_FNRM01000001.1"/>
</dbReference>
<dbReference type="PROSITE" id="PS50893">
    <property type="entry name" value="ABC_TRANSPORTER_2"/>
    <property type="match status" value="1"/>
</dbReference>
<dbReference type="InterPro" id="IPR050093">
    <property type="entry name" value="ABC_SmlMolc_Importer"/>
</dbReference>
<dbReference type="SUPFAM" id="SSF52540">
    <property type="entry name" value="P-loop containing nucleoside triphosphate hydrolases"/>
    <property type="match status" value="1"/>
</dbReference>
<dbReference type="AlphaFoldDB" id="A0A1H3Y9E2"/>
<evidence type="ECO:0000256" key="4">
    <source>
        <dbReference type="ARBA" id="ARBA00022741"/>
    </source>
</evidence>
<dbReference type="EMBL" id="FNRM01000001">
    <property type="protein sequence ID" value="SEA08245.1"/>
    <property type="molecule type" value="Genomic_DNA"/>
</dbReference>
<dbReference type="InterPro" id="IPR027417">
    <property type="entry name" value="P-loop_NTPase"/>
</dbReference>
<organism evidence="10 11">
    <name type="scientific">Alkalimonas amylolytica</name>
    <dbReference type="NCBI Taxonomy" id="152573"/>
    <lineage>
        <taxon>Bacteria</taxon>
        <taxon>Pseudomonadati</taxon>
        <taxon>Pseudomonadota</taxon>
        <taxon>Gammaproteobacteria</taxon>
        <taxon>Alkalimonas</taxon>
    </lineage>
</organism>
<dbReference type="PROSITE" id="PS00211">
    <property type="entry name" value="ABC_TRANSPORTER_1"/>
    <property type="match status" value="1"/>
</dbReference>
<dbReference type="Gene3D" id="3.40.50.300">
    <property type="entry name" value="P-loop containing nucleotide triphosphate hydrolases"/>
    <property type="match status" value="1"/>
</dbReference>
<dbReference type="STRING" id="152573.SAMN04488051_101594"/>
<dbReference type="GO" id="GO:0005524">
    <property type="term" value="F:ATP binding"/>
    <property type="evidence" value="ECO:0007669"/>
    <property type="project" value="UniProtKB-KW"/>
</dbReference>
<dbReference type="Proteomes" id="UP000198773">
    <property type="component" value="Unassembled WGS sequence"/>
</dbReference>
<dbReference type="InterPro" id="IPR017871">
    <property type="entry name" value="ABC_transporter-like_CS"/>
</dbReference>
<dbReference type="GO" id="GO:0043190">
    <property type="term" value="C:ATP-binding cassette (ABC) transporter complex"/>
    <property type="evidence" value="ECO:0007669"/>
    <property type="project" value="InterPro"/>
</dbReference>